<dbReference type="Pfam" id="PF00356">
    <property type="entry name" value="LacI"/>
    <property type="match status" value="1"/>
</dbReference>
<dbReference type="InterPro" id="IPR001761">
    <property type="entry name" value="Peripla_BP/Lac1_sug-bd_dom"/>
</dbReference>
<evidence type="ECO:0000313" key="5">
    <source>
        <dbReference type="EMBL" id="REG47658.1"/>
    </source>
</evidence>
<dbReference type="SUPFAM" id="SSF47413">
    <property type="entry name" value="lambda repressor-like DNA-binding domains"/>
    <property type="match status" value="1"/>
</dbReference>
<keyword evidence="2" id="KW-0238">DNA-binding</keyword>
<dbReference type="CDD" id="cd01392">
    <property type="entry name" value="HTH_LacI"/>
    <property type="match status" value="1"/>
</dbReference>
<dbReference type="GO" id="GO:0003700">
    <property type="term" value="F:DNA-binding transcription factor activity"/>
    <property type="evidence" value="ECO:0007669"/>
    <property type="project" value="TreeGrafter"/>
</dbReference>
<sequence length="348" mass="37983">MANDRPNQGQGIGLKAVADELGLSQSTVSRALRNHPSIPAATRERVAQAAKRMGYAPNARARGLAIGRTEAIGLVFPLERLRLVQTNFVDVLSGISDVVTERGYNLLLSPFRDDEASVLRRLATSRMVDGLIITRPLVHDPRIRLLADTGIPFVVHGRSDVDIPYSYVDVDNFEIFRRLAELLLDYGHTRIAALNSYRRFRYAAARAAGYRAAMDSRRQPVDPDLVLETAMTEEDGVACAARLLSLPEPPTAIICGSIFLAKGVYRAAAEAGLQIGRDLSVVAHDDQLRGISAADFVPALTATQLSVEMAGRRLAEILIDRIEGKLGDDPVGEVSRPDLILRESVGRR</sequence>
<dbReference type="PANTHER" id="PTHR30146">
    <property type="entry name" value="LACI-RELATED TRANSCRIPTIONAL REPRESSOR"/>
    <property type="match status" value="1"/>
</dbReference>
<accession>A0AAQ0KMR6</accession>
<comment type="caution">
    <text evidence="5">The sequence shown here is derived from an EMBL/GenBank/DDBJ whole genome shotgun (WGS) entry which is preliminary data.</text>
</comment>
<reference evidence="5 6" key="1">
    <citation type="submission" date="2018-08" db="EMBL/GenBank/DDBJ databases">
        <title>Genomic Encyclopedia of Archaeal and Bacterial Type Strains, Phase II (KMG-II): from individual species to whole genera.</title>
        <authorList>
            <person name="Goeker M."/>
        </authorList>
    </citation>
    <scope>NUCLEOTIDE SEQUENCE [LARGE SCALE GENOMIC DNA]</scope>
    <source>
        <strain evidence="5 6">DSM 582</strain>
    </source>
</reference>
<dbReference type="EMBL" id="QUMX01000010">
    <property type="protein sequence ID" value="REG47658.1"/>
    <property type="molecule type" value="Genomic_DNA"/>
</dbReference>
<dbReference type="SMART" id="SM00354">
    <property type="entry name" value="HTH_LACI"/>
    <property type="match status" value="1"/>
</dbReference>
<dbReference type="GO" id="GO:0000976">
    <property type="term" value="F:transcription cis-regulatory region binding"/>
    <property type="evidence" value="ECO:0007669"/>
    <property type="project" value="TreeGrafter"/>
</dbReference>
<dbReference type="InterPro" id="IPR010982">
    <property type="entry name" value="Lambda_DNA-bd_dom_sf"/>
</dbReference>
<proteinExistence type="predicted"/>
<evidence type="ECO:0000313" key="6">
    <source>
        <dbReference type="Proteomes" id="UP000256794"/>
    </source>
</evidence>
<dbReference type="AlphaFoldDB" id="A0AAQ0KMR6"/>
<keyword evidence="3" id="KW-0804">Transcription</keyword>
<organism evidence="5 6">
    <name type="scientific">Paracoccus versutus</name>
    <name type="common">Thiobacillus versutus</name>
    <dbReference type="NCBI Taxonomy" id="34007"/>
    <lineage>
        <taxon>Bacteria</taxon>
        <taxon>Pseudomonadati</taxon>
        <taxon>Pseudomonadota</taxon>
        <taxon>Alphaproteobacteria</taxon>
        <taxon>Rhodobacterales</taxon>
        <taxon>Paracoccaceae</taxon>
        <taxon>Paracoccus</taxon>
    </lineage>
</organism>
<evidence type="ECO:0000256" key="1">
    <source>
        <dbReference type="ARBA" id="ARBA00023015"/>
    </source>
</evidence>
<keyword evidence="1" id="KW-0805">Transcription regulation</keyword>
<dbReference type="SUPFAM" id="SSF53822">
    <property type="entry name" value="Periplasmic binding protein-like I"/>
    <property type="match status" value="1"/>
</dbReference>
<protein>
    <submittedName>
        <fullName evidence="5">LacI family transcriptional regulator</fullName>
    </submittedName>
</protein>
<dbReference type="PROSITE" id="PS50932">
    <property type="entry name" value="HTH_LACI_2"/>
    <property type="match status" value="1"/>
</dbReference>
<dbReference type="Gene3D" id="3.40.50.2300">
    <property type="match status" value="2"/>
</dbReference>
<evidence type="ECO:0000256" key="2">
    <source>
        <dbReference type="ARBA" id="ARBA00023125"/>
    </source>
</evidence>
<dbReference type="InterPro" id="IPR000843">
    <property type="entry name" value="HTH_LacI"/>
</dbReference>
<dbReference type="Pfam" id="PF00532">
    <property type="entry name" value="Peripla_BP_1"/>
    <property type="match status" value="1"/>
</dbReference>
<evidence type="ECO:0000259" key="4">
    <source>
        <dbReference type="PROSITE" id="PS50932"/>
    </source>
</evidence>
<dbReference type="Proteomes" id="UP000256794">
    <property type="component" value="Unassembled WGS sequence"/>
</dbReference>
<feature type="domain" description="HTH lacI-type" evidence="4">
    <location>
        <begin position="12"/>
        <end position="66"/>
    </location>
</feature>
<dbReference type="RefSeq" id="WP_052096140.1">
    <property type="nucleotide sequence ID" value="NZ_CP035284.1"/>
</dbReference>
<evidence type="ECO:0000256" key="3">
    <source>
        <dbReference type="ARBA" id="ARBA00023163"/>
    </source>
</evidence>
<dbReference type="PANTHER" id="PTHR30146:SF155">
    <property type="entry name" value="ALANINE RACEMASE"/>
    <property type="match status" value="1"/>
</dbReference>
<name>A0AAQ0KMR6_PARVE</name>
<dbReference type="Gene3D" id="1.10.260.40">
    <property type="entry name" value="lambda repressor-like DNA-binding domains"/>
    <property type="match status" value="1"/>
</dbReference>
<keyword evidence="6" id="KW-1185">Reference proteome</keyword>
<gene>
    <name evidence="5" type="ORF">ATH84_10108</name>
</gene>
<dbReference type="InterPro" id="IPR028082">
    <property type="entry name" value="Peripla_BP_I"/>
</dbReference>
<dbReference type="CDD" id="cd20010">
    <property type="entry name" value="PBP1_AglR-like"/>
    <property type="match status" value="1"/>
</dbReference>